<accession>A0ABT1ZQ72</accession>
<proteinExistence type="inferred from homology"/>
<dbReference type="Pfam" id="PF00263">
    <property type="entry name" value="Secretin"/>
    <property type="match status" value="1"/>
</dbReference>
<dbReference type="PANTHER" id="PTHR30332">
    <property type="entry name" value="PROBABLE GENERAL SECRETION PATHWAY PROTEIN D"/>
    <property type="match status" value="1"/>
</dbReference>
<feature type="domain" description="Type II/III secretion system secretin-like" evidence="3">
    <location>
        <begin position="278"/>
        <end position="429"/>
    </location>
</feature>
<dbReference type="InterPro" id="IPR004846">
    <property type="entry name" value="T2SS/T3SS_dom"/>
</dbReference>
<gene>
    <name evidence="4" type="ORF">NX784_10630</name>
</gene>
<evidence type="ECO:0000313" key="4">
    <source>
        <dbReference type="EMBL" id="MCS0582046.1"/>
    </source>
</evidence>
<keyword evidence="5" id="KW-1185">Reference proteome</keyword>
<protein>
    <recommendedName>
        <fullName evidence="3">Type II/III secretion system secretin-like domain-containing protein</fullName>
    </recommendedName>
</protein>
<dbReference type="InterPro" id="IPR050810">
    <property type="entry name" value="Bact_Secretion_Sys_Channel"/>
</dbReference>
<sequence length="433" mass="45769">MRKFALLFVFLFVLVGRVSAAPAVLPGASFDFDSIPLADLVRVVYVQAFASVPYTVDPAVLQDHRPVSFRYHTGDGDFRTVFAAFLHGLGYELMTRGRLDVVRPAPPERRLSTVEDAGQEVFVYRPRFRDGSQLVEMVAPLFSGHFTSQRSMNITAPAAPAASAASLGAAASGSQAVVAPSGSLLDLANRNAGEIIFAGPVHEVAALRKLFTQLDVDPGQVMVTGALYEVNIGTQHASALQLAASILGDRFRFSLGAAQESGNYVSVRASTVTAIIQALDSDSRFKVLSSPSLRVASGQTASLTVGDDVPVLGAITYPGNGAAPVQSVDYRSSGVLFSISPVVRDSSIAVKVDQQVSSFVATTTGVNNSPTLTKRQLTTSVSLADGDVVVIGGLRQSKDTAAASRVPFLPFFGSKASDKSESEILLFLQLKKI</sequence>
<evidence type="ECO:0000256" key="1">
    <source>
        <dbReference type="RuleBase" id="RU004003"/>
    </source>
</evidence>
<feature type="chain" id="PRO_5047332797" description="Type II/III secretion system secretin-like domain-containing protein" evidence="2">
    <location>
        <begin position="21"/>
        <end position="433"/>
    </location>
</feature>
<comment type="similarity">
    <text evidence="1">Belongs to the bacterial secretin family.</text>
</comment>
<organism evidence="4 5">
    <name type="scientific">Massilia pinisoli</name>
    <dbReference type="NCBI Taxonomy" id="1772194"/>
    <lineage>
        <taxon>Bacteria</taxon>
        <taxon>Pseudomonadati</taxon>
        <taxon>Pseudomonadota</taxon>
        <taxon>Betaproteobacteria</taxon>
        <taxon>Burkholderiales</taxon>
        <taxon>Oxalobacteraceae</taxon>
        <taxon>Telluria group</taxon>
        <taxon>Massilia</taxon>
    </lineage>
</organism>
<comment type="caution">
    <text evidence="4">The sequence shown here is derived from an EMBL/GenBank/DDBJ whole genome shotgun (WGS) entry which is preliminary data.</text>
</comment>
<feature type="signal peptide" evidence="2">
    <location>
        <begin position="1"/>
        <end position="20"/>
    </location>
</feature>
<name>A0ABT1ZQ72_9BURK</name>
<dbReference type="PANTHER" id="PTHR30332:SF17">
    <property type="entry name" value="TYPE IV PILIATION SYSTEM PROTEIN DR_0774-RELATED"/>
    <property type="match status" value="1"/>
</dbReference>
<keyword evidence="2" id="KW-0732">Signal</keyword>
<reference evidence="4 5" key="1">
    <citation type="submission" date="2022-08" db="EMBL/GenBank/DDBJ databases">
        <title>Reclassification of Massilia species as members of the genera Telluria, Duganella, Pseudoduganella, Mokoshia gen. nov. and Zemynaea gen. nov. using orthogonal and non-orthogonal genome-based approaches.</title>
        <authorList>
            <person name="Bowman J.P."/>
        </authorList>
    </citation>
    <scope>NUCLEOTIDE SEQUENCE [LARGE SCALE GENOMIC DNA]</scope>
    <source>
        <strain evidence="4 5">JCM 31316</strain>
    </source>
</reference>
<dbReference type="EMBL" id="JANUGW010000006">
    <property type="protein sequence ID" value="MCS0582046.1"/>
    <property type="molecule type" value="Genomic_DNA"/>
</dbReference>
<evidence type="ECO:0000259" key="3">
    <source>
        <dbReference type="Pfam" id="PF00263"/>
    </source>
</evidence>
<evidence type="ECO:0000313" key="5">
    <source>
        <dbReference type="Proteomes" id="UP001204151"/>
    </source>
</evidence>
<evidence type="ECO:0000256" key="2">
    <source>
        <dbReference type="SAM" id="SignalP"/>
    </source>
</evidence>
<dbReference type="Proteomes" id="UP001204151">
    <property type="component" value="Unassembled WGS sequence"/>
</dbReference>
<dbReference type="RefSeq" id="WP_258816617.1">
    <property type="nucleotide sequence ID" value="NZ_JANUGW010000006.1"/>
</dbReference>